<dbReference type="Pfam" id="PF03480">
    <property type="entry name" value="DctP"/>
    <property type="match status" value="1"/>
</dbReference>
<dbReference type="NCBIfam" id="NF037995">
    <property type="entry name" value="TRAP_S1"/>
    <property type="match status" value="1"/>
</dbReference>
<comment type="subcellular location">
    <subcellularLocation>
        <location evidence="1">Periplasm</location>
    </subcellularLocation>
</comment>
<protein>
    <submittedName>
        <fullName evidence="4">TRAP-T family transporter, DctP (Periplasmic binding) subunit</fullName>
    </submittedName>
</protein>
<dbReference type="GO" id="GO:0042597">
    <property type="term" value="C:periplasmic space"/>
    <property type="evidence" value="ECO:0007669"/>
    <property type="project" value="UniProtKB-SubCell"/>
</dbReference>
<dbReference type="EMBL" id="AAYA01000013">
    <property type="protein sequence ID" value="EBA06768.1"/>
    <property type="molecule type" value="Genomic_DNA"/>
</dbReference>
<keyword evidence="3" id="KW-0574">Periplasm</keyword>
<evidence type="ECO:0000313" key="5">
    <source>
        <dbReference type="Proteomes" id="UP000005713"/>
    </source>
</evidence>
<dbReference type="eggNOG" id="COG1638">
    <property type="taxonomic scope" value="Bacteria"/>
</dbReference>
<evidence type="ECO:0000256" key="3">
    <source>
        <dbReference type="ARBA" id="ARBA00022764"/>
    </source>
</evidence>
<dbReference type="AlphaFoldDB" id="A3K7Z6"/>
<dbReference type="InterPro" id="IPR018389">
    <property type="entry name" value="DctP_fam"/>
</dbReference>
<dbReference type="PANTHER" id="PTHR33376:SF15">
    <property type="entry name" value="BLL6794 PROTEIN"/>
    <property type="match status" value="1"/>
</dbReference>
<dbReference type="CDD" id="cd13666">
    <property type="entry name" value="PBP2_TRAP_DctP_like_1"/>
    <property type="match status" value="1"/>
</dbReference>
<sequence>MASSPNREEYMQHKFTLGLVFASTLATAVSAENVHIAYGAYSSPTSTLVGQGIIPFIDEAERLSDGSLTFELLSGGAVVGTQTSLSGMRDGLVDGALISSINYPSELPQQNIASNLAPGIAADTRAVAAATTEMSVLKCPRCREELEKWNIKYLGGYGVSSYSLLCSEPVSKLDDLQGLRVRATGNFGTLATALGMVPVNMTITETYEALQRGQVDCTLGSPGWLTTFSMGDVANNVLLMGMGTAFAGPLLNVSLDKWDVLDDAQKDALKRAAAHGTISSAAAYEAADDVVLANAEASGYTVVEAGPDIRAVLDQFSADTRDAVVAQAEERGLPDAAETVDTFLELLDKWKAIVSEAGDDNEAISERLYNDVLVKID</sequence>
<gene>
    <name evidence="4" type="ORF">SSE37_02735</name>
</gene>
<evidence type="ECO:0000256" key="2">
    <source>
        <dbReference type="ARBA" id="ARBA00022729"/>
    </source>
</evidence>
<reference evidence="4 5" key="1">
    <citation type="submission" date="2006-06" db="EMBL/GenBank/DDBJ databases">
        <authorList>
            <person name="Moran M.A."/>
            <person name="Ferriera S."/>
            <person name="Johnson J."/>
            <person name="Kravitz S."/>
            <person name="Beeson K."/>
            <person name="Sutton G."/>
            <person name="Rogers Y.-H."/>
            <person name="Friedman R."/>
            <person name="Frazier M."/>
            <person name="Venter J.C."/>
        </authorList>
    </citation>
    <scope>NUCLEOTIDE SEQUENCE [LARGE SCALE GENOMIC DNA]</scope>
    <source>
        <strain evidence="4 5">E-37</strain>
    </source>
</reference>
<dbReference type="PANTHER" id="PTHR33376">
    <property type="match status" value="1"/>
</dbReference>
<dbReference type="InterPro" id="IPR038404">
    <property type="entry name" value="TRAP_DctP_sf"/>
</dbReference>
<proteinExistence type="predicted"/>
<name>A3K7Z6_SAGS3</name>
<evidence type="ECO:0000256" key="1">
    <source>
        <dbReference type="ARBA" id="ARBA00004418"/>
    </source>
</evidence>
<organism evidence="4 5">
    <name type="scientific">Sagittula stellata (strain ATCC 700073 / DSM 11524 / E-37)</name>
    <dbReference type="NCBI Taxonomy" id="388399"/>
    <lineage>
        <taxon>Bacteria</taxon>
        <taxon>Pseudomonadati</taxon>
        <taxon>Pseudomonadota</taxon>
        <taxon>Alphaproteobacteria</taxon>
        <taxon>Rhodobacterales</taxon>
        <taxon>Roseobacteraceae</taxon>
        <taxon>Sagittula</taxon>
    </lineage>
</organism>
<evidence type="ECO:0000313" key="4">
    <source>
        <dbReference type="EMBL" id="EBA06768.1"/>
    </source>
</evidence>
<keyword evidence="5" id="KW-1185">Reference proteome</keyword>
<dbReference type="Gene3D" id="3.40.190.170">
    <property type="entry name" value="Bacterial extracellular solute-binding protein, family 7"/>
    <property type="match status" value="1"/>
</dbReference>
<dbReference type="Proteomes" id="UP000005713">
    <property type="component" value="Unassembled WGS sequence"/>
</dbReference>
<keyword evidence="2" id="KW-0732">Signal</keyword>
<comment type="caution">
    <text evidence="4">The sequence shown here is derived from an EMBL/GenBank/DDBJ whole genome shotgun (WGS) entry which is preliminary data.</text>
</comment>
<dbReference type="GO" id="GO:0055085">
    <property type="term" value="P:transmembrane transport"/>
    <property type="evidence" value="ECO:0007669"/>
    <property type="project" value="InterPro"/>
</dbReference>
<accession>A3K7Z6</accession>